<comment type="caution">
    <text evidence="1">The sequence shown here is derived from an EMBL/GenBank/DDBJ whole genome shotgun (WGS) entry which is preliminary data.</text>
</comment>
<sequence>MDNLSGFSITLKGNSESKELPNGLYWVSYYHEGLLEQNYLSVVAFTPYKNEQNNKWLKCEKIISQINAEIITLEYNTYLRKMRNPSPHERRIKLTPINL</sequence>
<evidence type="ECO:0000313" key="1">
    <source>
        <dbReference type="EMBL" id="RHF69460.1"/>
    </source>
</evidence>
<dbReference type="AlphaFoldDB" id="A0A414PLI1"/>
<reference evidence="1 2" key="1">
    <citation type="submission" date="2018-08" db="EMBL/GenBank/DDBJ databases">
        <title>A genome reference for cultivated species of the human gut microbiota.</title>
        <authorList>
            <person name="Zou Y."/>
            <person name="Xue W."/>
            <person name="Luo G."/>
        </authorList>
    </citation>
    <scope>NUCLEOTIDE SEQUENCE [LARGE SCALE GENOMIC DNA]</scope>
    <source>
        <strain evidence="1 2">AM25-1</strain>
    </source>
</reference>
<accession>A0A414PLI1</accession>
<organism evidence="1 2">
    <name type="scientific">Fusobacterium mortiferum</name>
    <dbReference type="NCBI Taxonomy" id="850"/>
    <lineage>
        <taxon>Bacteria</taxon>
        <taxon>Fusobacteriati</taxon>
        <taxon>Fusobacteriota</taxon>
        <taxon>Fusobacteriia</taxon>
        <taxon>Fusobacteriales</taxon>
        <taxon>Fusobacteriaceae</taxon>
        <taxon>Fusobacterium</taxon>
    </lineage>
</organism>
<dbReference type="Proteomes" id="UP000284676">
    <property type="component" value="Unassembled WGS sequence"/>
</dbReference>
<gene>
    <name evidence="1" type="ORF">DW663_12950</name>
</gene>
<dbReference type="EMBL" id="QRHL01000061">
    <property type="protein sequence ID" value="RHF69460.1"/>
    <property type="molecule type" value="Genomic_DNA"/>
</dbReference>
<protein>
    <submittedName>
        <fullName evidence="1">Uncharacterized protein</fullName>
    </submittedName>
</protein>
<proteinExistence type="predicted"/>
<evidence type="ECO:0000313" key="2">
    <source>
        <dbReference type="Proteomes" id="UP000284676"/>
    </source>
</evidence>
<name>A0A414PLI1_FUSMR</name>